<feature type="non-terminal residue" evidence="2">
    <location>
        <position position="1"/>
    </location>
</feature>
<dbReference type="EMBL" id="CADCTR010001259">
    <property type="protein sequence ID" value="CAA9288222.1"/>
    <property type="molecule type" value="Genomic_DNA"/>
</dbReference>
<accession>A0A6J4JVB1</accession>
<sequence length="52" mass="5792">GGCRRNVKCCRNGRGRAREGRTPVRCPRLPDDRTAPSRRDPARLAAAHPRVV</sequence>
<evidence type="ECO:0000256" key="1">
    <source>
        <dbReference type="SAM" id="MobiDB-lite"/>
    </source>
</evidence>
<reference evidence="2" key="1">
    <citation type="submission" date="2020-02" db="EMBL/GenBank/DDBJ databases">
        <authorList>
            <person name="Meier V. D."/>
        </authorList>
    </citation>
    <scope>NUCLEOTIDE SEQUENCE</scope>
    <source>
        <strain evidence="2">AVDCRST_MAG93</strain>
    </source>
</reference>
<protein>
    <submittedName>
        <fullName evidence="2">Uncharacterized protein</fullName>
    </submittedName>
</protein>
<feature type="non-terminal residue" evidence="2">
    <location>
        <position position="52"/>
    </location>
</feature>
<feature type="compositionally biased region" description="Basic and acidic residues" evidence="1">
    <location>
        <begin position="16"/>
        <end position="42"/>
    </location>
</feature>
<proteinExistence type="predicted"/>
<feature type="region of interest" description="Disordered" evidence="1">
    <location>
        <begin position="13"/>
        <end position="52"/>
    </location>
</feature>
<dbReference type="AlphaFoldDB" id="A0A6J4JVB1"/>
<name>A0A6J4JVB1_9CHLR</name>
<organism evidence="2">
    <name type="scientific">uncultured Chloroflexia bacterium</name>
    <dbReference type="NCBI Taxonomy" id="1672391"/>
    <lineage>
        <taxon>Bacteria</taxon>
        <taxon>Bacillati</taxon>
        <taxon>Chloroflexota</taxon>
        <taxon>Chloroflexia</taxon>
        <taxon>environmental samples</taxon>
    </lineage>
</organism>
<evidence type="ECO:0000313" key="2">
    <source>
        <dbReference type="EMBL" id="CAA9288222.1"/>
    </source>
</evidence>
<gene>
    <name evidence="2" type="ORF">AVDCRST_MAG93-3700</name>
</gene>